<dbReference type="SUPFAM" id="SSF52283">
    <property type="entry name" value="Formate/glycerate dehydrogenase catalytic domain-like"/>
    <property type="match status" value="1"/>
</dbReference>
<evidence type="ECO:0000259" key="6">
    <source>
        <dbReference type="Pfam" id="PF02826"/>
    </source>
</evidence>
<organism evidence="7">
    <name type="scientific">candidate division WOR-3 bacterium</name>
    <dbReference type="NCBI Taxonomy" id="2052148"/>
    <lineage>
        <taxon>Bacteria</taxon>
        <taxon>Bacteria division WOR-3</taxon>
    </lineage>
</organism>
<dbReference type="PANTHER" id="PTHR10996:SF178">
    <property type="entry name" value="2-HYDROXYACID DEHYDROGENASE YGL185C-RELATED"/>
    <property type="match status" value="1"/>
</dbReference>
<dbReference type="Gene3D" id="3.40.50.720">
    <property type="entry name" value="NAD(P)-binding Rossmann-like Domain"/>
    <property type="match status" value="2"/>
</dbReference>
<comment type="similarity">
    <text evidence="1 4">Belongs to the D-isomer specific 2-hydroxyacid dehydrogenase family.</text>
</comment>
<dbReference type="GO" id="GO:0030267">
    <property type="term" value="F:glyoxylate reductase (NADPH) activity"/>
    <property type="evidence" value="ECO:0007669"/>
    <property type="project" value="TreeGrafter"/>
</dbReference>
<dbReference type="GO" id="GO:0005829">
    <property type="term" value="C:cytosol"/>
    <property type="evidence" value="ECO:0007669"/>
    <property type="project" value="TreeGrafter"/>
</dbReference>
<dbReference type="EMBL" id="DRTV01000090">
    <property type="protein sequence ID" value="HHF58015.1"/>
    <property type="molecule type" value="Genomic_DNA"/>
</dbReference>
<feature type="domain" description="D-isomer specific 2-hydroxyacid dehydrogenase NAD-binding" evidence="6">
    <location>
        <begin position="110"/>
        <end position="286"/>
    </location>
</feature>
<dbReference type="Proteomes" id="UP000886014">
    <property type="component" value="Unassembled WGS sequence"/>
</dbReference>
<dbReference type="FunFam" id="3.40.50.720:FF:000203">
    <property type="entry name" value="D-3-phosphoglycerate dehydrogenase (SerA)"/>
    <property type="match status" value="1"/>
</dbReference>
<dbReference type="Pfam" id="PF02826">
    <property type="entry name" value="2-Hacid_dh_C"/>
    <property type="match status" value="1"/>
</dbReference>
<protein>
    <submittedName>
        <fullName evidence="7">D-glycerate dehydrogenase</fullName>
    </submittedName>
</protein>
<dbReference type="InterPro" id="IPR006140">
    <property type="entry name" value="D-isomer_DH_NAD-bd"/>
</dbReference>
<feature type="domain" description="D-isomer specific 2-hydroxyacid dehydrogenase catalytic" evidence="5">
    <location>
        <begin position="7"/>
        <end position="318"/>
    </location>
</feature>
<dbReference type="PROSITE" id="PS00671">
    <property type="entry name" value="D_2_HYDROXYACID_DH_3"/>
    <property type="match status" value="1"/>
</dbReference>
<dbReference type="Pfam" id="PF00389">
    <property type="entry name" value="2-Hacid_dh"/>
    <property type="match status" value="1"/>
</dbReference>
<dbReference type="InterPro" id="IPR050223">
    <property type="entry name" value="D-isomer_2-hydroxyacid_DH"/>
</dbReference>
<evidence type="ECO:0000256" key="1">
    <source>
        <dbReference type="ARBA" id="ARBA00005854"/>
    </source>
</evidence>
<evidence type="ECO:0000256" key="4">
    <source>
        <dbReference type="RuleBase" id="RU003719"/>
    </source>
</evidence>
<dbReference type="CDD" id="cd05301">
    <property type="entry name" value="GDH"/>
    <property type="match status" value="1"/>
</dbReference>
<comment type="caution">
    <text evidence="7">The sequence shown here is derived from an EMBL/GenBank/DDBJ whole genome shotgun (WGS) entry which is preliminary data.</text>
</comment>
<dbReference type="PROSITE" id="PS00065">
    <property type="entry name" value="D_2_HYDROXYACID_DH_1"/>
    <property type="match status" value="1"/>
</dbReference>
<name>A0A7C5M651_UNCW3</name>
<accession>A0A7C5M651</accession>
<evidence type="ECO:0000313" key="7">
    <source>
        <dbReference type="EMBL" id="HHF58015.1"/>
    </source>
</evidence>
<dbReference type="SUPFAM" id="SSF51735">
    <property type="entry name" value="NAD(P)-binding Rossmann-fold domains"/>
    <property type="match status" value="1"/>
</dbReference>
<keyword evidence="2 4" id="KW-0560">Oxidoreductase</keyword>
<dbReference type="GO" id="GO:0051287">
    <property type="term" value="F:NAD binding"/>
    <property type="evidence" value="ECO:0007669"/>
    <property type="project" value="InterPro"/>
</dbReference>
<proteinExistence type="inferred from homology"/>
<dbReference type="GO" id="GO:0016618">
    <property type="term" value="F:hydroxypyruvate reductase [NAD(P)H] activity"/>
    <property type="evidence" value="ECO:0007669"/>
    <property type="project" value="TreeGrafter"/>
</dbReference>
<gene>
    <name evidence="7" type="ORF">ENL41_01160</name>
</gene>
<keyword evidence="3" id="KW-0520">NAD</keyword>
<dbReference type="AlphaFoldDB" id="A0A7C5M651"/>
<evidence type="ECO:0000259" key="5">
    <source>
        <dbReference type="Pfam" id="PF00389"/>
    </source>
</evidence>
<dbReference type="InterPro" id="IPR029752">
    <property type="entry name" value="D-isomer_DH_CS1"/>
</dbReference>
<evidence type="ECO:0000256" key="3">
    <source>
        <dbReference type="ARBA" id="ARBA00023027"/>
    </source>
</evidence>
<dbReference type="InterPro" id="IPR029753">
    <property type="entry name" value="D-isomer_DH_CS"/>
</dbReference>
<dbReference type="InterPro" id="IPR036291">
    <property type="entry name" value="NAD(P)-bd_dom_sf"/>
</dbReference>
<dbReference type="PANTHER" id="PTHR10996">
    <property type="entry name" value="2-HYDROXYACID DEHYDROGENASE-RELATED"/>
    <property type="match status" value="1"/>
</dbReference>
<dbReference type="InterPro" id="IPR006139">
    <property type="entry name" value="D-isomer_2_OHA_DH_cat_dom"/>
</dbReference>
<reference evidence="7" key="1">
    <citation type="journal article" date="2020" name="mSystems">
        <title>Genome- and Community-Level Interaction Insights into Carbon Utilization and Element Cycling Functions of Hydrothermarchaeota in Hydrothermal Sediment.</title>
        <authorList>
            <person name="Zhou Z."/>
            <person name="Liu Y."/>
            <person name="Xu W."/>
            <person name="Pan J."/>
            <person name="Luo Z.H."/>
            <person name="Li M."/>
        </authorList>
    </citation>
    <scope>NUCLEOTIDE SEQUENCE [LARGE SCALE GENOMIC DNA]</scope>
    <source>
        <strain evidence="7">HyVt-94</strain>
    </source>
</reference>
<sequence length="324" mass="36383">MGLKRIFVTRKLPIDFKKIFTDFEIEVWEEDRVIPREVLEDRIRDVDILVPLLTDRIDENIIEKAQNLKMIANYAAGYDNIDVEACTERGIMVTNTPGVLSDATAELAWALVFAVARRVLEGDKFVREGKFRGWSPTLLLGMELSGKTLGVIGCGRIGTSFALKSKGLGMKVLYYNRSKRSVVEDALGAQKVDLEYLLRNSDVVSIHLPLTPETYHLIGDTEFQLMKENAILVNTARGAIVEERALIDALKNRKLFGAGLDVYESEPEISPELLKLDNVVLLPHIGSATFKTRIKMAELVMENIKAFLEGRRPPTIVNPEVLEK</sequence>
<evidence type="ECO:0000256" key="2">
    <source>
        <dbReference type="ARBA" id="ARBA00023002"/>
    </source>
</evidence>
<dbReference type="PROSITE" id="PS00670">
    <property type="entry name" value="D_2_HYDROXYACID_DH_2"/>
    <property type="match status" value="1"/>
</dbReference>